<sequence>MPFHSVNAAGAPGYQPQMQRHHILPRQALTLYGLQRMLGRLGEAQVGFHDFRRNGLLLPATEAAARRVLMPLHRGPHRQYNQLVLERIGQIEAGWQSRRTSNDGAADHEALMRLDLLQRALRRRLLDPRRWGGVPLNQRDPALDFSHLDAMAEMLWADTEG</sequence>
<dbReference type="EMBL" id="JBHRYE010000007">
    <property type="protein sequence ID" value="MFC3670455.1"/>
    <property type="molecule type" value="Genomic_DNA"/>
</dbReference>
<accession>A0ABV7UZ76</accession>
<comment type="caution">
    <text evidence="1">The sequence shown here is derived from an EMBL/GenBank/DDBJ whole genome shotgun (WGS) entry which is preliminary data.</text>
</comment>
<proteinExistence type="predicted"/>
<keyword evidence="2" id="KW-1185">Reference proteome</keyword>
<evidence type="ECO:0000313" key="1">
    <source>
        <dbReference type="EMBL" id="MFC3670455.1"/>
    </source>
</evidence>
<evidence type="ECO:0000313" key="2">
    <source>
        <dbReference type="Proteomes" id="UP001595683"/>
    </source>
</evidence>
<organism evidence="1 2">
    <name type="scientific">Novosphingobium pokkalii</name>
    <dbReference type="NCBI Taxonomy" id="1770194"/>
    <lineage>
        <taxon>Bacteria</taxon>
        <taxon>Pseudomonadati</taxon>
        <taxon>Pseudomonadota</taxon>
        <taxon>Alphaproteobacteria</taxon>
        <taxon>Sphingomonadales</taxon>
        <taxon>Sphingomonadaceae</taxon>
        <taxon>Novosphingobium</taxon>
    </lineage>
</organism>
<dbReference type="RefSeq" id="WP_268249417.1">
    <property type="nucleotide sequence ID" value="NZ_JBHRYE010000007.1"/>
</dbReference>
<reference evidence="2" key="1">
    <citation type="journal article" date="2019" name="Int. J. Syst. Evol. Microbiol.">
        <title>The Global Catalogue of Microorganisms (GCM) 10K type strain sequencing project: providing services to taxonomists for standard genome sequencing and annotation.</title>
        <authorList>
            <consortium name="The Broad Institute Genomics Platform"/>
            <consortium name="The Broad Institute Genome Sequencing Center for Infectious Disease"/>
            <person name="Wu L."/>
            <person name="Ma J."/>
        </authorList>
    </citation>
    <scope>NUCLEOTIDE SEQUENCE [LARGE SCALE GENOMIC DNA]</scope>
    <source>
        <strain evidence="2">KCTC 42224</strain>
    </source>
</reference>
<dbReference type="Pfam" id="PF14412">
    <property type="entry name" value="AHH"/>
    <property type="match status" value="1"/>
</dbReference>
<dbReference type="InterPro" id="IPR032871">
    <property type="entry name" value="AHH_dom_containing"/>
</dbReference>
<gene>
    <name evidence="1" type="ORF">ACFOOT_03370</name>
</gene>
<protein>
    <submittedName>
        <fullName evidence="1">AHH domain-containing protein</fullName>
    </submittedName>
</protein>
<name>A0ABV7UZ76_9SPHN</name>
<dbReference type="Proteomes" id="UP001595683">
    <property type="component" value="Unassembled WGS sequence"/>
</dbReference>